<dbReference type="Pfam" id="PF26335">
    <property type="entry name" value="ARB_00930_C"/>
    <property type="match status" value="1"/>
</dbReference>
<accession>A0A0F7TRB4</accession>
<dbReference type="SUPFAM" id="SSF56601">
    <property type="entry name" value="beta-lactamase/transpeptidase-like"/>
    <property type="match status" value="1"/>
</dbReference>
<sequence length="571" mass="61215">MPSFKISWISILLALFGPTSAQSPNYCPLLGPVYPPPTNLSNDPTFATTIQDITSILDEATNNGSLSETSISVQLFDASDMAPLLNFAYTADNINITLGVSTVDQDTVFRVGSVSKLWTMVLLLVEEGLWPFQEPVARFVPELREAASKLRWDPRKRRDGINHLDWGEVSIGELASHLAGVARDYGVLDLVGMASQMEQLGFPPLPQSEIPSCGNPDPCSREQFFNGLLQSHPIVPTSSTPVYSNAAFQILAYALETMTGQSYEELLQRDIIAPLGLNGTYYKTPSISLGVIPKDSGEYWWKFDLGDEGPAGGIFSSTRDMATLGQAILSSSLFPKSITRRWMKPITHTSSLDYAVGAPWEIVSFGDERPIDIYSKAGDIGAYSSTIALSPDHNVGVTVLSAGADGHAKVALAADLISARLIPGLEASAKSQATTRFAGNYAASNGTNSSMAITTDDGPGLLVTSWVNNGTNMIESMMTLAGHTQDPSTFSIRLYPTGLESPGQISFRALMPPTLSTVGNGPFTSSCIAWVTVDGKVYGNVGIDEFVFNVDETGSVNSIAPLVLRTTLSKT</sequence>
<evidence type="ECO:0000259" key="2">
    <source>
        <dbReference type="Pfam" id="PF00144"/>
    </source>
</evidence>
<evidence type="ECO:0000313" key="5">
    <source>
        <dbReference type="Proteomes" id="UP000042958"/>
    </source>
</evidence>
<feature type="domain" description="Beta-lactamase-like ARB-00930-like C-terminal" evidence="3">
    <location>
        <begin position="429"/>
        <end position="570"/>
    </location>
</feature>
<dbReference type="InterPro" id="IPR051478">
    <property type="entry name" value="Beta-lactamase-like_AB/R"/>
</dbReference>
<keyword evidence="5" id="KW-1185">Reference proteome</keyword>
<dbReference type="EMBL" id="CDHK01000007">
    <property type="protein sequence ID" value="CEJ59343.1"/>
    <property type="molecule type" value="Genomic_DNA"/>
</dbReference>
<dbReference type="Proteomes" id="UP000042958">
    <property type="component" value="Unassembled WGS sequence"/>
</dbReference>
<keyword evidence="1" id="KW-0732">Signal</keyword>
<feature type="chain" id="PRO_5002522570" evidence="1">
    <location>
        <begin position="22"/>
        <end position="571"/>
    </location>
</feature>
<organism evidence="4 5">
    <name type="scientific">Penicillium brasilianum</name>
    <dbReference type="NCBI Taxonomy" id="104259"/>
    <lineage>
        <taxon>Eukaryota</taxon>
        <taxon>Fungi</taxon>
        <taxon>Dikarya</taxon>
        <taxon>Ascomycota</taxon>
        <taxon>Pezizomycotina</taxon>
        <taxon>Eurotiomycetes</taxon>
        <taxon>Eurotiomycetidae</taxon>
        <taxon>Eurotiales</taxon>
        <taxon>Aspergillaceae</taxon>
        <taxon>Penicillium</taxon>
    </lineage>
</organism>
<evidence type="ECO:0000259" key="3">
    <source>
        <dbReference type="Pfam" id="PF26335"/>
    </source>
</evidence>
<dbReference type="InterPro" id="IPR001466">
    <property type="entry name" value="Beta-lactam-related"/>
</dbReference>
<gene>
    <name evidence="4" type="ORF">PMG11_07971</name>
</gene>
<feature type="domain" description="Beta-lactamase-related" evidence="2">
    <location>
        <begin position="102"/>
        <end position="417"/>
    </location>
</feature>
<evidence type="ECO:0000313" key="4">
    <source>
        <dbReference type="EMBL" id="CEJ59343.1"/>
    </source>
</evidence>
<evidence type="ECO:0000256" key="1">
    <source>
        <dbReference type="SAM" id="SignalP"/>
    </source>
</evidence>
<dbReference type="OrthoDB" id="10250282at2759"/>
<dbReference type="PANTHER" id="PTHR22935">
    <property type="entry name" value="PENICILLIN-BINDING PROTEIN"/>
    <property type="match status" value="1"/>
</dbReference>
<protein>
    <submittedName>
        <fullName evidence="4">Uncharacterized protein</fullName>
    </submittedName>
</protein>
<dbReference type="InterPro" id="IPR012338">
    <property type="entry name" value="Beta-lactam/transpept-like"/>
</dbReference>
<reference evidence="5" key="1">
    <citation type="journal article" date="2015" name="Genome Announc.">
        <title>Draft genome sequence of the fungus Penicillium brasilianum MG11.</title>
        <authorList>
            <person name="Horn F."/>
            <person name="Linde J."/>
            <person name="Mattern D.J."/>
            <person name="Walther G."/>
            <person name="Guthke R."/>
            <person name="Brakhage A.A."/>
            <person name="Valiante V."/>
        </authorList>
    </citation>
    <scope>NUCLEOTIDE SEQUENCE [LARGE SCALE GENOMIC DNA]</scope>
    <source>
        <strain evidence="5">MG11</strain>
    </source>
</reference>
<name>A0A0F7TRB4_PENBI</name>
<dbReference type="STRING" id="104259.A0A0F7TRB4"/>
<dbReference type="Pfam" id="PF00144">
    <property type="entry name" value="Beta-lactamase"/>
    <property type="match status" value="1"/>
</dbReference>
<dbReference type="PANTHER" id="PTHR22935:SF97">
    <property type="entry name" value="BETA-LACTAMASE-RELATED DOMAIN-CONTAINING PROTEIN"/>
    <property type="match status" value="1"/>
</dbReference>
<proteinExistence type="predicted"/>
<feature type="signal peptide" evidence="1">
    <location>
        <begin position="1"/>
        <end position="21"/>
    </location>
</feature>
<dbReference type="Gene3D" id="3.40.710.10">
    <property type="entry name" value="DD-peptidase/beta-lactamase superfamily"/>
    <property type="match status" value="1"/>
</dbReference>
<dbReference type="InterPro" id="IPR058664">
    <property type="entry name" value="ARB_00930-like_C"/>
</dbReference>
<dbReference type="AlphaFoldDB" id="A0A0F7TRB4"/>